<feature type="region of interest" description="Disordered" evidence="8">
    <location>
        <begin position="1"/>
        <end position="26"/>
    </location>
</feature>
<evidence type="ECO:0000256" key="3">
    <source>
        <dbReference type="ARBA" id="ARBA00022475"/>
    </source>
</evidence>
<dbReference type="Gene3D" id="1.10.3720.10">
    <property type="entry name" value="MetI-like"/>
    <property type="match status" value="1"/>
</dbReference>
<dbReference type="PANTHER" id="PTHR43386">
    <property type="entry name" value="OLIGOPEPTIDE TRANSPORT SYSTEM PERMEASE PROTEIN APPC"/>
    <property type="match status" value="1"/>
</dbReference>
<keyword evidence="6 7" id="KW-0472">Membrane</keyword>
<dbReference type="Pfam" id="PF00528">
    <property type="entry name" value="BPD_transp_1"/>
    <property type="match status" value="1"/>
</dbReference>
<comment type="caution">
    <text evidence="10">The sequence shown here is derived from an EMBL/GenBank/DDBJ whole genome shotgun (WGS) entry which is preliminary data.</text>
</comment>
<proteinExistence type="inferred from homology"/>
<evidence type="ECO:0000256" key="4">
    <source>
        <dbReference type="ARBA" id="ARBA00022692"/>
    </source>
</evidence>
<evidence type="ECO:0000313" key="11">
    <source>
        <dbReference type="Proteomes" id="UP001185927"/>
    </source>
</evidence>
<evidence type="ECO:0000256" key="1">
    <source>
        <dbReference type="ARBA" id="ARBA00004651"/>
    </source>
</evidence>
<evidence type="ECO:0000256" key="6">
    <source>
        <dbReference type="ARBA" id="ARBA00023136"/>
    </source>
</evidence>
<dbReference type="RefSeq" id="WP_141485104.1">
    <property type="nucleotide sequence ID" value="NZ_CP079698.1"/>
</dbReference>
<keyword evidence="4 7" id="KW-0812">Transmembrane</keyword>
<dbReference type="PROSITE" id="PS50928">
    <property type="entry name" value="ABC_TM1"/>
    <property type="match status" value="1"/>
</dbReference>
<evidence type="ECO:0000313" key="10">
    <source>
        <dbReference type="EMBL" id="MDV6270763.1"/>
    </source>
</evidence>
<reference evidence="10 11" key="1">
    <citation type="submission" date="2023-10" db="EMBL/GenBank/DDBJ databases">
        <title>Development of a sustainable strategy for remediation of hydrocarbon-contaminated territories based on the waste exchange concept.</title>
        <authorList>
            <person name="Krivoruchko A."/>
        </authorList>
    </citation>
    <scope>NUCLEOTIDE SEQUENCE [LARGE SCALE GENOMIC DNA]</scope>
    <source>
        <strain evidence="10 11">IEGM 1203</strain>
    </source>
</reference>
<evidence type="ECO:0000256" key="8">
    <source>
        <dbReference type="SAM" id="MobiDB-lite"/>
    </source>
</evidence>
<organism evidence="10 11">
    <name type="scientific">Rhodococcus globerulus</name>
    <dbReference type="NCBI Taxonomy" id="33008"/>
    <lineage>
        <taxon>Bacteria</taxon>
        <taxon>Bacillati</taxon>
        <taxon>Actinomycetota</taxon>
        <taxon>Actinomycetes</taxon>
        <taxon>Mycobacteriales</taxon>
        <taxon>Nocardiaceae</taxon>
        <taxon>Rhodococcus</taxon>
    </lineage>
</organism>
<keyword evidence="3" id="KW-1003">Cell membrane</keyword>
<sequence>MTRSVVEDRTGSQDEQPSDPPAPLVPPAKKSRSILVYLSFGWLVTVLLAAALANVLPIASYSVPVGAPRLSPSFESLDLLLGTDTLGRSMLSRIIYGARVSLLVGTVAGLIGFVVGSFIGLIGGYFGRRLDSGVTLLADAMLAFPPLILLLALASVLTPSIPTMLLGLTLVVIPGFIRLARANTMSWSSREFVRAARNMGAGHWRILFKEILPNVLAPLAAFLPIIMAALIVAEGSLSFLGLGIPPPQPSWGGMIGDGKNYIADYPYLVFVPSLAIFFTVFALNQAGDFLRNKFDRTLHD</sequence>
<evidence type="ECO:0000256" key="5">
    <source>
        <dbReference type="ARBA" id="ARBA00022989"/>
    </source>
</evidence>
<dbReference type="PANTHER" id="PTHR43386:SF25">
    <property type="entry name" value="PEPTIDE ABC TRANSPORTER PERMEASE PROTEIN"/>
    <property type="match status" value="1"/>
</dbReference>
<feature type="transmembrane region" description="Helical" evidence="7">
    <location>
        <begin position="215"/>
        <end position="245"/>
    </location>
</feature>
<feature type="domain" description="ABC transmembrane type-1" evidence="9">
    <location>
        <begin position="98"/>
        <end position="287"/>
    </location>
</feature>
<feature type="compositionally biased region" description="Basic and acidic residues" evidence="8">
    <location>
        <begin position="1"/>
        <end position="12"/>
    </location>
</feature>
<evidence type="ECO:0000256" key="2">
    <source>
        <dbReference type="ARBA" id="ARBA00022448"/>
    </source>
</evidence>
<dbReference type="SUPFAM" id="SSF161098">
    <property type="entry name" value="MetI-like"/>
    <property type="match status" value="1"/>
</dbReference>
<dbReference type="EMBL" id="JAWLKB010000023">
    <property type="protein sequence ID" value="MDV6270763.1"/>
    <property type="molecule type" value="Genomic_DNA"/>
</dbReference>
<comment type="similarity">
    <text evidence="7">Belongs to the binding-protein-dependent transport system permease family.</text>
</comment>
<keyword evidence="2 7" id="KW-0813">Transport</keyword>
<evidence type="ECO:0000256" key="7">
    <source>
        <dbReference type="RuleBase" id="RU363032"/>
    </source>
</evidence>
<accession>A0ABU4C2N9</accession>
<dbReference type="InterPro" id="IPR000515">
    <property type="entry name" value="MetI-like"/>
</dbReference>
<feature type="transmembrane region" description="Helical" evidence="7">
    <location>
        <begin position="265"/>
        <end position="283"/>
    </location>
</feature>
<dbReference type="InterPro" id="IPR035906">
    <property type="entry name" value="MetI-like_sf"/>
</dbReference>
<dbReference type="InterPro" id="IPR050366">
    <property type="entry name" value="BP-dependent_transpt_permease"/>
</dbReference>
<comment type="subcellular location">
    <subcellularLocation>
        <location evidence="1 7">Cell membrane</location>
        <topology evidence="1 7">Multi-pass membrane protein</topology>
    </subcellularLocation>
</comment>
<dbReference type="CDD" id="cd06261">
    <property type="entry name" value="TM_PBP2"/>
    <property type="match status" value="1"/>
</dbReference>
<feature type="transmembrane region" description="Helical" evidence="7">
    <location>
        <begin position="34"/>
        <end position="56"/>
    </location>
</feature>
<keyword evidence="5 7" id="KW-1133">Transmembrane helix</keyword>
<dbReference type="Proteomes" id="UP001185927">
    <property type="component" value="Unassembled WGS sequence"/>
</dbReference>
<name>A0ABU4C2N9_RHOGO</name>
<protein>
    <submittedName>
        <fullName evidence="10">ABC transporter permease</fullName>
    </submittedName>
</protein>
<feature type="transmembrane region" description="Helical" evidence="7">
    <location>
        <begin position="134"/>
        <end position="154"/>
    </location>
</feature>
<feature type="transmembrane region" description="Helical" evidence="7">
    <location>
        <begin position="100"/>
        <end position="122"/>
    </location>
</feature>
<gene>
    <name evidence="10" type="ORF">R3Q16_29465</name>
</gene>
<evidence type="ECO:0000259" key="9">
    <source>
        <dbReference type="PROSITE" id="PS50928"/>
    </source>
</evidence>
<feature type="transmembrane region" description="Helical" evidence="7">
    <location>
        <begin position="160"/>
        <end position="180"/>
    </location>
</feature>
<keyword evidence="11" id="KW-1185">Reference proteome</keyword>